<feature type="chain" id="PRO_5047076320" evidence="1">
    <location>
        <begin position="18"/>
        <end position="218"/>
    </location>
</feature>
<protein>
    <submittedName>
        <fullName evidence="2">DUF2259 domain-containing protein</fullName>
    </submittedName>
</protein>
<gene>
    <name evidence="2" type="ORF">N0D28_08990</name>
</gene>
<dbReference type="Pfam" id="PF10016">
    <property type="entry name" value="DUF2259"/>
    <property type="match status" value="1"/>
</dbReference>
<dbReference type="EMBL" id="CP104213">
    <property type="protein sequence ID" value="UWX62903.1"/>
    <property type="molecule type" value="Genomic_DNA"/>
</dbReference>
<feature type="signal peptide" evidence="1">
    <location>
        <begin position="1"/>
        <end position="17"/>
    </location>
</feature>
<dbReference type="RefSeq" id="WP_260559196.1">
    <property type="nucleotide sequence ID" value="NZ_BAABEC010000171.1"/>
</dbReference>
<reference evidence="2" key="1">
    <citation type="submission" date="2022-09" db="EMBL/GenBank/DDBJ databases">
        <title>genome sequence of Deinococcus rubellus.</title>
        <authorList>
            <person name="Srinivasan S."/>
        </authorList>
    </citation>
    <scope>NUCLEOTIDE SEQUENCE</scope>
    <source>
        <strain evidence="2">Ant6</strain>
    </source>
</reference>
<evidence type="ECO:0000256" key="1">
    <source>
        <dbReference type="SAM" id="SignalP"/>
    </source>
</evidence>
<evidence type="ECO:0000313" key="3">
    <source>
        <dbReference type="Proteomes" id="UP001060261"/>
    </source>
</evidence>
<keyword evidence="3" id="KW-1185">Reference proteome</keyword>
<name>A0ABY5YGE4_9DEIO</name>
<organism evidence="2 3">
    <name type="scientific">Deinococcus rubellus</name>
    <dbReference type="NCBI Taxonomy" id="1889240"/>
    <lineage>
        <taxon>Bacteria</taxon>
        <taxon>Thermotogati</taxon>
        <taxon>Deinococcota</taxon>
        <taxon>Deinococci</taxon>
        <taxon>Deinococcales</taxon>
        <taxon>Deinococcaceae</taxon>
        <taxon>Deinococcus</taxon>
    </lineage>
</organism>
<accession>A0ABY5YGE4</accession>
<sequence length="218" mass="23710">MKRLLVLLVALSSLARAADFPHIVQQGFSRDARYHLLVTSWIQDGSGFPAAALQITDVRRNAVAYRLQHTWKQDGVSAARLAALVRTWRAGQLNVLKRYSLISPLPGERLFNVLPQSGYPSAAPISTLTKAGTFTLTSLPLASKCTFSDRPTLGLALTLGGRELQRDTRLPASRACASGYRLETAYRYKSGLAVIVRAYSQGFEGPDALPLVVTAALK</sequence>
<proteinExistence type="predicted"/>
<dbReference type="InterPro" id="IPR018725">
    <property type="entry name" value="DUF2259_secreted"/>
</dbReference>
<evidence type="ECO:0000313" key="2">
    <source>
        <dbReference type="EMBL" id="UWX62903.1"/>
    </source>
</evidence>
<keyword evidence="1" id="KW-0732">Signal</keyword>
<dbReference type="Proteomes" id="UP001060261">
    <property type="component" value="Chromosome"/>
</dbReference>